<protein>
    <submittedName>
        <fullName evidence="1">Uncharacterized protein</fullName>
    </submittedName>
</protein>
<evidence type="ECO:0000313" key="2">
    <source>
        <dbReference type="Proteomes" id="UP000294980"/>
    </source>
</evidence>
<dbReference type="AlphaFoldDB" id="A0A4R2KSV3"/>
<dbReference type="RefSeq" id="WP_131917606.1">
    <property type="nucleotide sequence ID" value="NZ_QQSW01000005.1"/>
</dbReference>
<dbReference type="OrthoDB" id="5739150at2"/>
<evidence type="ECO:0000313" key="1">
    <source>
        <dbReference type="EMBL" id="TCO75827.1"/>
    </source>
</evidence>
<name>A0A4R2KSV3_9GAMM</name>
<keyword evidence="2" id="KW-1185">Reference proteome</keyword>
<sequence>MSLTITKTMRSATFLAAVAPLLLVVALGARGDDLLQTNWIEMVRGFQDADTGIQVREVTQDDSGATHLQIAIPKVRMADVMDMEEVRVVGQRPQEFEFKNLLPEFEYEWVDDYDNNFYGLLVHFKGAPKTPLRLFFSSESGFLQP</sequence>
<gene>
    <name evidence="1" type="ORF">EV688_10617</name>
</gene>
<dbReference type="Proteomes" id="UP000294980">
    <property type="component" value="Unassembled WGS sequence"/>
</dbReference>
<accession>A0A4R2KSV3</accession>
<comment type="caution">
    <text evidence="1">The sequence shown here is derived from an EMBL/GenBank/DDBJ whole genome shotgun (WGS) entry which is preliminary data.</text>
</comment>
<reference evidence="1 2" key="1">
    <citation type="submission" date="2019-03" db="EMBL/GenBank/DDBJ databases">
        <title>Genomic Encyclopedia of Type Strains, Phase IV (KMG-IV): sequencing the most valuable type-strain genomes for metagenomic binning, comparative biology and taxonomic classification.</title>
        <authorList>
            <person name="Goeker M."/>
        </authorList>
    </citation>
    <scope>NUCLEOTIDE SEQUENCE [LARGE SCALE GENOMIC DNA]</scope>
    <source>
        <strain evidence="1 2">DSM 23344</strain>
    </source>
</reference>
<dbReference type="EMBL" id="SLWX01000006">
    <property type="protein sequence ID" value="TCO75827.1"/>
    <property type="molecule type" value="Genomic_DNA"/>
</dbReference>
<proteinExistence type="predicted"/>
<organism evidence="1 2">
    <name type="scientific">Chromatocurvus halotolerans</name>
    <dbReference type="NCBI Taxonomy" id="1132028"/>
    <lineage>
        <taxon>Bacteria</taxon>
        <taxon>Pseudomonadati</taxon>
        <taxon>Pseudomonadota</taxon>
        <taxon>Gammaproteobacteria</taxon>
        <taxon>Cellvibrionales</taxon>
        <taxon>Halieaceae</taxon>
        <taxon>Chromatocurvus</taxon>
    </lineage>
</organism>